<reference evidence="1" key="1">
    <citation type="submission" date="2018-05" db="EMBL/GenBank/DDBJ databases">
        <authorList>
            <person name="Lanie J.A."/>
            <person name="Ng W.-L."/>
            <person name="Kazmierczak K.M."/>
            <person name="Andrzejewski T.M."/>
            <person name="Davidsen T.M."/>
            <person name="Wayne K.J."/>
            <person name="Tettelin H."/>
            <person name="Glass J.I."/>
            <person name="Rusch D."/>
            <person name="Podicherti R."/>
            <person name="Tsui H.-C.T."/>
            <person name="Winkler M.E."/>
        </authorList>
    </citation>
    <scope>NUCLEOTIDE SEQUENCE</scope>
</reference>
<protein>
    <submittedName>
        <fullName evidence="1">Uncharacterized protein</fullName>
    </submittedName>
</protein>
<accession>A0A382ZSX5</accession>
<evidence type="ECO:0000313" key="1">
    <source>
        <dbReference type="EMBL" id="SVD98572.1"/>
    </source>
</evidence>
<proteinExistence type="predicted"/>
<organism evidence="1">
    <name type="scientific">marine metagenome</name>
    <dbReference type="NCBI Taxonomy" id="408172"/>
    <lineage>
        <taxon>unclassified sequences</taxon>
        <taxon>metagenomes</taxon>
        <taxon>ecological metagenomes</taxon>
    </lineage>
</organism>
<dbReference type="EMBL" id="UINC01186378">
    <property type="protein sequence ID" value="SVD98572.1"/>
    <property type="molecule type" value="Genomic_DNA"/>
</dbReference>
<gene>
    <name evidence="1" type="ORF">METZ01_LOCUS451426</name>
</gene>
<dbReference type="AlphaFoldDB" id="A0A382ZSX5"/>
<name>A0A382ZSX5_9ZZZZ</name>
<sequence>MYKRDNEKDYVVIVNEAGRGQNQLFEKVIIDSQNLVEKFEGRVIPQEYR</sequence>